<dbReference type="Gene3D" id="3.40.50.300">
    <property type="entry name" value="P-loop containing nucleotide triphosphate hydrolases"/>
    <property type="match status" value="1"/>
</dbReference>
<evidence type="ECO:0008006" key="3">
    <source>
        <dbReference type="Google" id="ProtNLM"/>
    </source>
</evidence>
<dbReference type="AlphaFoldDB" id="A0A2S7I1X6"/>
<dbReference type="RefSeq" id="WP_104794517.1">
    <property type="nucleotide sequence ID" value="NZ_PTPZ01000011.1"/>
</dbReference>
<protein>
    <recommendedName>
        <fullName evidence="3">ATPase AAA-type core domain-containing protein</fullName>
    </recommendedName>
</protein>
<dbReference type="InterPro" id="IPR027417">
    <property type="entry name" value="P-loop_NTPase"/>
</dbReference>
<reference evidence="1 2" key="1">
    <citation type="submission" date="2018-02" db="EMBL/GenBank/DDBJ databases">
        <title>Draft genome sequence of bacterial isolates from marine environment.</title>
        <authorList>
            <person name="Singh S.K."/>
            <person name="Hill R."/>
            <person name="Major S."/>
            <person name="Cai H."/>
            <person name="Li Y."/>
        </authorList>
    </citation>
    <scope>NUCLEOTIDE SEQUENCE [LARGE SCALE GENOMIC DNA]</scope>
    <source>
        <strain evidence="1 2">IMET F</strain>
    </source>
</reference>
<organism evidence="1 2">
    <name type="scientific">Cloacibacterium normanense</name>
    <dbReference type="NCBI Taxonomy" id="237258"/>
    <lineage>
        <taxon>Bacteria</taxon>
        <taxon>Pseudomonadati</taxon>
        <taxon>Bacteroidota</taxon>
        <taxon>Flavobacteriia</taxon>
        <taxon>Flavobacteriales</taxon>
        <taxon>Weeksellaceae</taxon>
    </lineage>
</organism>
<gene>
    <name evidence="1" type="ORF">C3729_12815</name>
</gene>
<comment type="caution">
    <text evidence="1">The sequence shown here is derived from an EMBL/GenBank/DDBJ whole genome shotgun (WGS) entry which is preliminary data.</text>
</comment>
<dbReference type="EMBL" id="PTPZ01000011">
    <property type="protein sequence ID" value="PPZ90495.1"/>
    <property type="molecule type" value="Genomic_DNA"/>
</dbReference>
<accession>A0A2S7I1X6</accession>
<name>A0A2S7I1X6_9FLAO</name>
<evidence type="ECO:0000313" key="1">
    <source>
        <dbReference type="EMBL" id="PPZ90495.1"/>
    </source>
</evidence>
<dbReference type="Proteomes" id="UP000238565">
    <property type="component" value="Unassembled WGS sequence"/>
</dbReference>
<evidence type="ECO:0000313" key="2">
    <source>
        <dbReference type="Proteomes" id="UP000238565"/>
    </source>
</evidence>
<sequence>MSFKLIAIRPVPGIDAKFLKNLVAGEVYNLCNDYILNNEQGKPVGYDGNIISVQYKQTVPENLYSIKKIDGDIININVSAIVGKNGAGKSSLIDLLLLSIFVVSNNLELVDPDNFIEHDSKNEEKYELNRYKKDIVEIENGLKVEIYYLLNEKYYKLVINKGKHYLESASSQERNDVFRKDKLSLKKYTELNNFFYSVIVNYSFYAFNSNYSGIWLKSFFHKNDGYQMPVVINPFRNEGKIDVNIETLLTRSRLLSNILSIPSYKNINYKSTIEGIELSFDQNKEYKFLSNGELRFTPTYIEKFRGLILKPLFELMFGSAFKYPEINTPLKELAEVYLINKLITIPSRYIAFEDFDKKFAKVKERPDNYELIQSNAKSYVNELNEDRSHITLKVRQTLNFLREDIYNLPTGNNLQGKFEISSVVRKLNGLKRNEWFTELIDYLPPPFFVSKIKFTDGSYFDDLSSGEKQKIYSLNSVIYHLRNLESINKNRRRNIEKHVSSYQSVNLIFDEVELYYHPQYQKETVSSLLNLIRISNLKYIKNINILFLTHSPFILSDIPIQNTTLLTIDKKTGKSKLVKKKKQSFGANIHDLLSDNFFLTGTLIGNLADRRITQLIEKIKTSKVSKDDKLMLKLIGDTFLKTSIEQFKKINDKDSNK</sequence>
<proteinExistence type="predicted"/>
<dbReference type="SUPFAM" id="SSF52540">
    <property type="entry name" value="P-loop containing nucleoside triphosphate hydrolases"/>
    <property type="match status" value="1"/>
</dbReference>